<dbReference type="InterPro" id="IPR013762">
    <property type="entry name" value="Integrase-like_cat_sf"/>
</dbReference>
<evidence type="ECO:0000256" key="4">
    <source>
        <dbReference type="ARBA" id="ARBA00023172"/>
    </source>
</evidence>
<evidence type="ECO:0000256" key="3">
    <source>
        <dbReference type="ARBA" id="ARBA00023125"/>
    </source>
</evidence>
<dbReference type="Gene3D" id="1.10.150.130">
    <property type="match status" value="1"/>
</dbReference>
<feature type="domain" description="Core-binding (CB)" evidence="8">
    <location>
        <begin position="80"/>
        <end position="168"/>
    </location>
</feature>
<organism evidence="9 10">
    <name type="scientific">Planotetraspora thailandica</name>
    <dbReference type="NCBI Taxonomy" id="487172"/>
    <lineage>
        <taxon>Bacteria</taxon>
        <taxon>Bacillati</taxon>
        <taxon>Actinomycetota</taxon>
        <taxon>Actinomycetes</taxon>
        <taxon>Streptosporangiales</taxon>
        <taxon>Streptosporangiaceae</taxon>
        <taxon>Planotetraspora</taxon>
    </lineage>
</organism>
<evidence type="ECO:0000313" key="10">
    <source>
        <dbReference type="Proteomes" id="UP000605992"/>
    </source>
</evidence>
<dbReference type="GO" id="GO:0003677">
    <property type="term" value="F:DNA binding"/>
    <property type="evidence" value="ECO:0007669"/>
    <property type="project" value="UniProtKB-UniRule"/>
</dbReference>
<gene>
    <name evidence="9" type="ORF">Pth03_46940</name>
</gene>
<evidence type="ECO:0000256" key="2">
    <source>
        <dbReference type="ARBA" id="ARBA00022908"/>
    </source>
</evidence>
<dbReference type="InterPro" id="IPR002104">
    <property type="entry name" value="Integrase_catalytic"/>
</dbReference>
<dbReference type="Pfam" id="PF14657">
    <property type="entry name" value="Arm-DNA-bind_4"/>
    <property type="match status" value="1"/>
</dbReference>
<evidence type="ECO:0000256" key="5">
    <source>
        <dbReference type="PROSITE-ProRule" id="PRU01248"/>
    </source>
</evidence>
<proteinExistence type="inferred from homology"/>
<dbReference type="Pfam" id="PF00589">
    <property type="entry name" value="Phage_integrase"/>
    <property type="match status" value="1"/>
</dbReference>
<dbReference type="PROSITE" id="PS51900">
    <property type="entry name" value="CB"/>
    <property type="match status" value="1"/>
</dbReference>
<reference evidence="9" key="1">
    <citation type="submission" date="2021-01" db="EMBL/GenBank/DDBJ databases">
        <title>Whole genome shotgun sequence of Planotetraspora thailandica NBRC 104271.</title>
        <authorList>
            <person name="Komaki H."/>
            <person name="Tamura T."/>
        </authorList>
    </citation>
    <scope>NUCLEOTIDE SEQUENCE</scope>
    <source>
        <strain evidence="9">NBRC 104271</strain>
    </source>
</reference>
<dbReference type="CDD" id="cd01189">
    <property type="entry name" value="INT_ICEBs1_C_like"/>
    <property type="match status" value="1"/>
</dbReference>
<protein>
    <submittedName>
        <fullName evidence="9">Site-specific integrase</fullName>
    </submittedName>
</protein>
<dbReference type="Gene3D" id="1.10.443.10">
    <property type="entry name" value="Intergrase catalytic core"/>
    <property type="match status" value="1"/>
</dbReference>
<dbReference type="InterPro" id="IPR028259">
    <property type="entry name" value="AP2-like_int_N"/>
</dbReference>
<dbReference type="SUPFAM" id="SSF56349">
    <property type="entry name" value="DNA breaking-rejoining enzymes"/>
    <property type="match status" value="1"/>
</dbReference>
<dbReference type="PROSITE" id="PS51898">
    <property type="entry name" value="TYR_RECOMBINASE"/>
    <property type="match status" value="1"/>
</dbReference>
<dbReference type="InterPro" id="IPR044068">
    <property type="entry name" value="CB"/>
</dbReference>
<comment type="caution">
    <text evidence="9">The sequence shown here is derived from an EMBL/GenBank/DDBJ whole genome shotgun (WGS) entry which is preliminary data.</text>
</comment>
<evidence type="ECO:0000259" key="8">
    <source>
        <dbReference type="PROSITE" id="PS51900"/>
    </source>
</evidence>
<keyword evidence="10" id="KW-1185">Reference proteome</keyword>
<dbReference type="RefSeq" id="WP_239119296.1">
    <property type="nucleotide sequence ID" value="NZ_BOOR01000034.1"/>
</dbReference>
<dbReference type="GO" id="GO:0015074">
    <property type="term" value="P:DNA integration"/>
    <property type="evidence" value="ECO:0007669"/>
    <property type="project" value="UniProtKB-KW"/>
</dbReference>
<keyword evidence="3 5" id="KW-0238">DNA-binding</keyword>
<dbReference type="GO" id="GO:0006310">
    <property type="term" value="P:DNA recombination"/>
    <property type="evidence" value="ECO:0007669"/>
    <property type="project" value="UniProtKB-KW"/>
</dbReference>
<dbReference type="PANTHER" id="PTHR30349:SF64">
    <property type="entry name" value="PROPHAGE INTEGRASE INTD-RELATED"/>
    <property type="match status" value="1"/>
</dbReference>
<dbReference type="InterPro" id="IPR050090">
    <property type="entry name" value="Tyrosine_recombinase_XerCD"/>
</dbReference>
<evidence type="ECO:0000313" key="9">
    <source>
        <dbReference type="EMBL" id="GII56305.1"/>
    </source>
</evidence>
<accession>A0A8J3V577</accession>
<keyword evidence="2" id="KW-0229">DNA integration</keyword>
<dbReference type="AlphaFoldDB" id="A0A8J3V577"/>
<dbReference type="InterPro" id="IPR010998">
    <property type="entry name" value="Integrase_recombinase_N"/>
</dbReference>
<dbReference type="Pfam" id="PF14659">
    <property type="entry name" value="Phage_int_SAM_3"/>
    <property type="match status" value="1"/>
</dbReference>
<name>A0A8J3V577_9ACTN</name>
<dbReference type="PANTHER" id="PTHR30349">
    <property type="entry name" value="PHAGE INTEGRASE-RELATED"/>
    <property type="match status" value="1"/>
</dbReference>
<comment type="similarity">
    <text evidence="1">Belongs to the 'phage' integrase family.</text>
</comment>
<evidence type="ECO:0000256" key="1">
    <source>
        <dbReference type="ARBA" id="ARBA00008857"/>
    </source>
</evidence>
<sequence>MTKQLGTSDKPGKKSAPKLRDGVMKRGSTWSYVIRVKDPQTGESKPKWVSGFATEDDAKAARDEARVKARRGEYIDRNEITVGEYLDEWIEAHAVEIKPKTLKDYRDIINRYVKPHIGGQKLQAVRPATITKLYRDLMAGGGKSGRTLSPRTIDYVHAVLRKAFRDAVEVDQVLPSNPVERAKRPRRTVTEPGSVWSTEQLRGFLVVARQHRLFAFFHLASYTGARRGELLNLRWSSIDLDGCEMTITGSAAFIDGERIEGTTKTGRRRVVSIDESTVRVLREHRRQQVADKLLAGEDWRGTGDHVFATGWGDPIHPDTVSSLMPILIKRYNDPKDGPKPGKPLPHARLHDLRHVHATTLLLAGVPVHVVAARLGHVDPSITLRVYAHVIRAAEASAAEIFAKAIGE</sequence>
<evidence type="ECO:0000256" key="6">
    <source>
        <dbReference type="SAM" id="MobiDB-lite"/>
    </source>
</evidence>
<dbReference type="Proteomes" id="UP000605992">
    <property type="component" value="Unassembled WGS sequence"/>
</dbReference>
<evidence type="ECO:0000259" key="7">
    <source>
        <dbReference type="PROSITE" id="PS51898"/>
    </source>
</evidence>
<dbReference type="InterPro" id="IPR011010">
    <property type="entry name" value="DNA_brk_join_enz"/>
</dbReference>
<feature type="region of interest" description="Disordered" evidence="6">
    <location>
        <begin position="1"/>
        <end position="24"/>
    </location>
</feature>
<keyword evidence="4" id="KW-0233">DNA recombination</keyword>
<feature type="domain" description="Tyr recombinase" evidence="7">
    <location>
        <begin position="191"/>
        <end position="399"/>
    </location>
</feature>
<dbReference type="InterPro" id="IPR004107">
    <property type="entry name" value="Integrase_SAM-like_N"/>
</dbReference>
<dbReference type="EMBL" id="BOOR01000034">
    <property type="protein sequence ID" value="GII56305.1"/>
    <property type="molecule type" value="Genomic_DNA"/>
</dbReference>